<dbReference type="PROSITE" id="PS50053">
    <property type="entry name" value="UBIQUITIN_2"/>
    <property type="match status" value="1"/>
</dbReference>
<reference evidence="4 5" key="1">
    <citation type="journal article" date="2016" name="Mol. Biol. Evol.">
        <title>Comparative Genomics of Early-Diverging Mushroom-Forming Fungi Provides Insights into the Origins of Lignocellulose Decay Capabilities.</title>
        <authorList>
            <person name="Nagy L.G."/>
            <person name="Riley R."/>
            <person name="Tritt A."/>
            <person name="Adam C."/>
            <person name="Daum C."/>
            <person name="Floudas D."/>
            <person name="Sun H."/>
            <person name="Yadav J.S."/>
            <person name="Pangilinan J."/>
            <person name="Larsson K.H."/>
            <person name="Matsuura K."/>
            <person name="Barry K."/>
            <person name="Labutti K."/>
            <person name="Kuo R."/>
            <person name="Ohm R.A."/>
            <person name="Bhattacharya S.S."/>
            <person name="Shirouzu T."/>
            <person name="Yoshinaga Y."/>
            <person name="Martin F.M."/>
            <person name="Grigoriev I.V."/>
            <person name="Hibbett D.S."/>
        </authorList>
    </citation>
    <scope>NUCLEOTIDE SEQUENCE [LARGE SCALE GENOMIC DNA]</scope>
    <source>
        <strain evidence="4 5">93-53</strain>
    </source>
</reference>
<dbReference type="PANTHER" id="PTHR46555:SF1">
    <property type="entry name" value="UBIQUITIN-LIKE PROTEIN 4A"/>
    <property type="match status" value="1"/>
</dbReference>
<dbReference type="STRING" id="1314785.A0A165BH49"/>
<evidence type="ECO:0000313" key="4">
    <source>
        <dbReference type="EMBL" id="KZT01047.1"/>
    </source>
</evidence>
<dbReference type="InParanoid" id="A0A165BH49"/>
<dbReference type="SMART" id="SM00213">
    <property type="entry name" value="UBQ"/>
    <property type="match status" value="1"/>
</dbReference>
<dbReference type="EMBL" id="KV427671">
    <property type="protein sequence ID" value="KZT01047.1"/>
    <property type="molecule type" value="Genomic_DNA"/>
</dbReference>
<feature type="domain" description="Ubiquitin-like" evidence="3">
    <location>
        <begin position="63"/>
        <end position="136"/>
    </location>
</feature>
<dbReference type="RefSeq" id="XP_040758787.1">
    <property type="nucleotide sequence ID" value="XM_040910082.1"/>
</dbReference>
<dbReference type="InterPro" id="IPR047154">
    <property type="entry name" value="UBL4A-like"/>
</dbReference>
<dbReference type="GeneID" id="63827111"/>
<dbReference type="GO" id="GO:0071818">
    <property type="term" value="C:BAT3 complex"/>
    <property type="evidence" value="ECO:0007669"/>
    <property type="project" value="TreeGrafter"/>
</dbReference>
<dbReference type="Pfam" id="PF00240">
    <property type="entry name" value="ubiquitin"/>
    <property type="match status" value="1"/>
</dbReference>
<dbReference type="GO" id="GO:0051087">
    <property type="term" value="F:protein-folding chaperone binding"/>
    <property type="evidence" value="ECO:0007669"/>
    <property type="project" value="TreeGrafter"/>
</dbReference>
<dbReference type="SUPFAM" id="SSF54236">
    <property type="entry name" value="Ubiquitin-like"/>
    <property type="match status" value="1"/>
</dbReference>
<dbReference type="AlphaFoldDB" id="A0A165BH49"/>
<keyword evidence="5" id="KW-1185">Reference proteome</keyword>
<protein>
    <submittedName>
        <fullName evidence="4">Ubiquitin-domain-containing protein</fullName>
    </submittedName>
</protein>
<evidence type="ECO:0000256" key="2">
    <source>
        <dbReference type="ARBA" id="ARBA00022490"/>
    </source>
</evidence>
<evidence type="ECO:0000313" key="5">
    <source>
        <dbReference type="Proteomes" id="UP000076871"/>
    </source>
</evidence>
<proteinExistence type="predicted"/>
<name>A0A165BH49_9APHY</name>
<dbReference type="GO" id="GO:0006620">
    <property type="term" value="P:post-translational protein targeting to endoplasmic reticulum membrane"/>
    <property type="evidence" value="ECO:0007669"/>
    <property type="project" value="InterPro"/>
</dbReference>
<accession>A0A165BH49</accession>
<organism evidence="4 5">
    <name type="scientific">Laetiporus sulphureus 93-53</name>
    <dbReference type="NCBI Taxonomy" id="1314785"/>
    <lineage>
        <taxon>Eukaryota</taxon>
        <taxon>Fungi</taxon>
        <taxon>Dikarya</taxon>
        <taxon>Basidiomycota</taxon>
        <taxon>Agaricomycotina</taxon>
        <taxon>Agaricomycetes</taxon>
        <taxon>Polyporales</taxon>
        <taxon>Laetiporus</taxon>
    </lineage>
</organism>
<evidence type="ECO:0000256" key="1">
    <source>
        <dbReference type="ARBA" id="ARBA00004514"/>
    </source>
</evidence>
<dbReference type="InterPro" id="IPR000626">
    <property type="entry name" value="Ubiquitin-like_dom"/>
</dbReference>
<sequence>MAEQAELAFVKSFASNLSSQPVIYADDFQEPPEKSLKKIPVLPVEVPPPPESKAPVAAPIGSLSITFKSIKPAKTYNLTVQSTDTISDIKSQLAAEPGAPPADVQRLLLKGKAFADGKLLQEYSVKDGDIINLIIKPGFDWDPSKVPAPSSPRIAEGNIVLLPEPAQHKTRMGHGRIPSVVLSPSPSISPSPGETLVDIPLILDTSNSPSSPQSPRINTSYYATISQPTFWEHIQKFLESEFPNNMDAATAWENFFCASKGELSASEIAKIRDHVGMIGMAGT</sequence>
<dbReference type="Proteomes" id="UP000076871">
    <property type="component" value="Unassembled WGS sequence"/>
</dbReference>
<dbReference type="InterPro" id="IPR029071">
    <property type="entry name" value="Ubiquitin-like_domsf"/>
</dbReference>
<comment type="subcellular location">
    <subcellularLocation>
        <location evidence="1">Cytoplasm</location>
        <location evidence="1">Cytosol</location>
    </subcellularLocation>
</comment>
<gene>
    <name evidence="4" type="ORF">LAESUDRAFT_731634</name>
</gene>
<evidence type="ECO:0000259" key="3">
    <source>
        <dbReference type="PROSITE" id="PS50053"/>
    </source>
</evidence>
<keyword evidence="2" id="KW-0963">Cytoplasm</keyword>
<dbReference type="CDD" id="cd17039">
    <property type="entry name" value="Ubl_ubiquitin_like"/>
    <property type="match status" value="1"/>
</dbReference>
<dbReference type="GO" id="GO:0071816">
    <property type="term" value="P:tail-anchored membrane protein insertion into ER membrane"/>
    <property type="evidence" value="ECO:0007669"/>
    <property type="project" value="TreeGrafter"/>
</dbReference>
<dbReference type="Gene3D" id="3.10.20.90">
    <property type="entry name" value="Phosphatidylinositol 3-kinase Catalytic Subunit, Chain A, domain 1"/>
    <property type="match status" value="1"/>
</dbReference>
<dbReference type="OrthoDB" id="428577at2759"/>
<dbReference type="PANTHER" id="PTHR46555">
    <property type="entry name" value="UBIQUITIN-LIKE PROTEIN 4A"/>
    <property type="match status" value="1"/>
</dbReference>